<dbReference type="Proteomes" id="UP001500013">
    <property type="component" value="Unassembled WGS sequence"/>
</dbReference>
<sequence length="79" mass="8341">MSWAGILTAAAMVILSTLMGRSGFGRVIAVVGVITGAVGIITETLRPVIGADYLVYGVLLPVWFALVGWKLLGLRRKLA</sequence>
<name>A0ABN2SEM5_9MICO</name>
<dbReference type="RefSeq" id="WP_344063558.1">
    <property type="nucleotide sequence ID" value="NZ_BAAAPU010000008.1"/>
</dbReference>
<accession>A0ABN2SEM5</accession>
<comment type="caution">
    <text evidence="2">The sequence shown here is derived from an EMBL/GenBank/DDBJ whole genome shotgun (WGS) entry which is preliminary data.</text>
</comment>
<evidence type="ECO:0000256" key="1">
    <source>
        <dbReference type="SAM" id="Phobius"/>
    </source>
</evidence>
<gene>
    <name evidence="2" type="ORF">GCM10009817_27570</name>
</gene>
<proteinExistence type="predicted"/>
<feature type="transmembrane region" description="Helical" evidence="1">
    <location>
        <begin position="53"/>
        <end position="72"/>
    </location>
</feature>
<keyword evidence="1" id="KW-0812">Transmembrane</keyword>
<keyword evidence="1" id="KW-1133">Transmembrane helix</keyword>
<reference evidence="2 3" key="1">
    <citation type="journal article" date="2019" name="Int. J. Syst. Evol. Microbiol.">
        <title>The Global Catalogue of Microorganisms (GCM) 10K type strain sequencing project: providing services to taxonomists for standard genome sequencing and annotation.</title>
        <authorList>
            <consortium name="The Broad Institute Genomics Platform"/>
            <consortium name="The Broad Institute Genome Sequencing Center for Infectious Disease"/>
            <person name="Wu L."/>
            <person name="Ma J."/>
        </authorList>
    </citation>
    <scope>NUCLEOTIDE SEQUENCE [LARGE SCALE GENOMIC DNA]</scope>
    <source>
        <strain evidence="2 3">JCM 15628</strain>
    </source>
</reference>
<evidence type="ECO:0000313" key="2">
    <source>
        <dbReference type="EMBL" id="GAA1984629.1"/>
    </source>
</evidence>
<organism evidence="2 3">
    <name type="scientific">Terrabacter lapilli</name>
    <dbReference type="NCBI Taxonomy" id="436231"/>
    <lineage>
        <taxon>Bacteria</taxon>
        <taxon>Bacillati</taxon>
        <taxon>Actinomycetota</taxon>
        <taxon>Actinomycetes</taxon>
        <taxon>Micrococcales</taxon>
        <taxon>Intrasporangiaceae</taxon>
        <taxon>Terrabacter</taxon>
    </lineage>
</organism>
<keyword evidence="1" id="KW-0472">Membrane</keyword>
<protein>
    <submittedName>
        <fullName evidence="2">Uncharacterized protein</fullName>
    </submittedName>
</protein>
<evidence type="ECO:0000313" key="3">
    <source>
        <dbReference type="Proteomes" id="UP001500013"/>
    </source>
</evidence>
<dbReference type="EMBL" id="BAAAPU010000008">
    <property type="protein sequence ID" value="GAA1984629.1"/>
    <property type="molecule type" value="Genomic_DNA"/>
</dbReference>
<keyword evidence="3" id="KW-1185">Reference proteome</keyword>